<comment type="catalytic activity">
    <reaction evidence="5">
        <text>L-histidinol + 2 NAD(+) + H2O = L-histidine + 2 NADH + 3 H(+)</text>
        <dbReference type="Rhea" id="RHEA:20641"/>
        <dbReference type="ChEBI" id="CHEBI:15377"/>
        <dbReference type="ChEBI" id="CHEBI:15378"/>
        <dbReference type="ChEBI" id="CHEBI:57540"/>
        <dbReference type="ChEBI" id="CHEBI:57595"/>
        <dbReference type="ChEBI" id="CHEBI:57699"/>
        <dbReference type="ChEBI" id="CHEBI:57945"/>
        <dbReference type="EC" id="1.1.1.23"/>
    </reaction>
</comment>
<dbReference type="AlphaFoldDB" id="A0A6J4UPY6"/>
<feature type="binding site" evidence="5 8">
    <location>
        <position position="228"/>
    </location>
    <ligand>
        <name>NAD(+)</name>
        <dbReference type="ChEBI" id="CHEBI:57540"/>
    </ligand>
</feature>
<dbReference type="GO" id="GO:0008270">
    <property type="term" value="F:zinc ion binding"/>
    <property type="evidence" value="ECO:0007669"/>
    <property type="project" value="UniProtKB-UniRule"/>
</dbReference>
<evidence type="ECO:0000256" key="3">
    <source>
        <dbReference type="ARBA" id="ARBA00022833"/>
    </source>
</evidence>
<evidence type="ECO:0000256" key="10">
    <source>
        <dbReference type="PIRSR" id="PIRSR000099-4"/>
    </source>
</evidence>
<feature type="binding site" evidence="5 9">
    <location>
        <position position="429"/>
    </location>
    <ligand>
        <name>substrate</name>
    </ligand>
</feature>
<feature type="binding site" evidence="5 10">
    <location>
        <position position="276"/>
    </location>
    <ligand>
        <name>Zn(2+)</name>
        <dbReference type="ChEBI" id="CHEBI:29105"/>
    </ligand>
</feature>
<dbReference type="NCBIfam" id="TIGR00069">
    <property type="entry name" value="hisD"/>
    <property type="match status" value="1"/>
</dbReference>
<comment type="pathway">
    <text evidence="5">Amino-acid biosynthesis; L-histidine biosynthesis; L-histidine from 5-phospho-alpha-D-ribose 1-diphosphate: step 9/9.</text>
</comment>
<gene>
    <name evidence="5" type="primary">hisD</name>
    <name evidence="12" type="ORF">AVDCRST_MAG73-3403</name>
</gene>
<dbReference type="EC" id="1.1.1.23" evidence="5"/>
<name>A0A6J4UPY6_9BACT</name>
<dbReference type="PRINTS" id="PR00083">
    <property type="entry name" value="HOLDHDRGNASE"/>
</dbReference>
<evidence type="ECO:0000313" key="12">
    <source>
        <dbReference type="EMBL" id="CAA9557278.1"/>
    </source>
</evidence>
<evidence type="ECO:0000256" key="7">
    <source>
        <dbReference type="PIRSR" id="PIRSR000099-1"/>
    </source>
</evidence>
<dbReference type="GO" id="GO:0004399">
    <property type="term" value="F:histidinol dehydrogenase activity"/>
    <property type="evidence" value="ECO:0007669"/>
    <property type="project" value="UniProtKB-UniRule"/>
</dbReference>
<evidence type="ECO:0000256" key="9">
    <source>
        <dbReference type="PIRSR" id="PIRSR000099-3"/>
    </source>
</evidence>
<dbReference type="InterPro" id="IPR016161">
    <property type="entry name" value="Ald_DH/histidinol_DH"/>
</dbReference>
<feature type="binding site" evidence="5 9">
    <location>
        <position position="273"/>
    </location>
    <ligand>
        <name>substrate</name>
    </ligand>
</feature>
<feature type="binding site" evidence="5 10">
    <location>
        <position position="375"/>
    </location>
    <ligand>
        <name>Zn(2+)</name>
        <dbReference type="ChEBI" id="CHEBI:29105"/>
    </ligand>
</feature>
<dbReference type="PANTHER" id="PTHR21256:SF2">
    <property type="entry name" value="HISTIDINE BIOSYNTHESIS TRIFUNCTIONAL PROTEIN"/>
    <property type="match status" value="1"/>
</dbReference>
<dbReference type="EMBL" id="CADCWE010000225">
    <property type="protein sequence ID" value="CAA9557278.1"/>
    <property type="molecule type" value="Genomic_DNA"/>
</dbReference>
<dbReference type="GO" id="GO:0051287">
    <property type="term" value="F:NAD binding"/>
    <property type="evidence" value="ECO:0007669"/>
    <property type="project" value="InterPro"/>
</dbReference>
<dbReference type="HAMAP" id="MF_01024">
    <property type="entry name" value="HisD"/>
    <property type="match status" value="1"/>
</dbReference>
<dbReference type="Gene3D" id="3.40.50.1980">
    <property type="entry name" value="Nitrogenase molybdenum iron protein domain"/>
    <property type="match status" value="2"/>
</dbReference>
<keyword evidence="5 8" id="KW-0520">NAD</keyword>
<feature type="binding site" evidence="5 9">
    <location>
        <position position="375"/>
    </location>
    <ligand>
        <name>substrate</name>
    </ligand>
</feature>
<comment type="similarity">
    <text evidence="1 5 6 11">Belongs to the histidinol dehydrogenase family.</text>
</comment>
<feature type="binding site" evidence="5 8">
    <location>
        <position position="205"/>
    </location>
    <ligand>
        <name>NAD(+)</name>
        <dbReference type="ChEBI" id="CHEBI:57540"/>
    </ligand>
</feature>
<comment type="cofactor">
    <cofactor evidence="5 10">
        <name>Zn(2+)</name>
        <dbReference type="ChEBI" id="CHEBI:29105"/>
    </cofactor>
    <text evidence="5 10">Binds 1 zinc ion per subunit.</text>
</comment>
<evidence type="ECO:0000256" key="5">
    <source>
        <dbReference type="HAMAP-Rule" id="MF_01024"/>
    </source>
</evidence>
<keyword evidence="4 5" id="KW-0560">Oxidoreductase</keyword>
<reference evidence="12" key="1">
    <citation type="submission" date="2020-02" db="EMBL/GenBank/DDBJ databases">
        <authorList>
            <person name="Meier V. D."/>
        </authorList>
    </citation>
    <scope>NUCLEOTIDE SEQUENCE</scope>
    <source>
        <strain evidence="12">AVDCRST_MAG73</strain>
    </source>
</reference>
<proteinExistence type="inferred from homology"/>
<feature type="binding site" evidence="5 8">
    <location>
        <position position="144"/>
    </location>
    <ligand>
        <name>NAD(+)</name>
        <dbReference type="ChEBI" id="CHEBI:57540"/>
    </ligand>
</feature>
<organism evidence="12">
    <name type="scientific">uncultured Thermomicrobiales bacterium</name>
    <dbReference type="NCBI Taxonomy" id="1645740"/>
    <lineage>
        <taxon>Bacteria</taxon>
        <taxon>Pseudomonadati</taxon>
        <taxon>Thermomicrobiota</taxon>
        <taxon>Thermomicrobia</taxon>
        <taxon>Thermomicrobiales</taxon>
        <taxon>environmental samples</taxon>
    </lineage>
</organism>
<dbReference type="CDD" id="cd06572">
    <property type="entry name" value="Histidinol_dh"/>
    <property type="match status" value="1"/>
</dbReference>
<dbReference type="SUPFAM" id="SSF53720">
    <property type="entry name" value="ALDH-like"/>
    <property type="match status" value="1"/>
</dbReference>
<keyword evidence="5" id="KW-0368">Histidine biosynthesis</keyword>
<dbReference type="InterPro" id="IPR022695">
    <property type="entry name" value="Histidinol_DH_monofunct"/>
</dbReference>
<accession>A0A6J4UPY6</accession>
<evidence type="ECO:0000256" key="1">
    <source>
        <dbReference type="ARBA" id="ARBA00010178"/>
    </source>
</evidence>
<feature type="binding site" evidence="5 10">
    <location>
        <position position="434"/>
    </location>
    <ligand>
        <name>Zn(2+)</name>
        <dbReference type="ChEBI" id="CHEBI:29105"/>
    </ligand>
</feature>
<sequence length="454" mass="47118">MPNVLSVITDLAEASAALTRRRGFAETQLSTPMREGVRRVFGADLSAEAVVDRILTDVRADGDAAVLRYTEAFDGARPDPIEVPRAAWDAALAGLDPPLRDAMELAADQIAAFHRKQLRTSWIDYSDEGALGQIVRPLERIGIYTPGGTAVYPSSLLMTAVPAKVAGVEDVIVCSPPSGGAVSPLTLAAARIAGVDRLFQVGGVQAIGALAFGTETIPHVDKILGPGNIFVVLAKQRVYGVVAIDQLPGPTETLLVADGSADPALVAADMLAQAEHDPMASAVLVTIDEGLVAPILTALRDQLDALDRREIAAQALAANGLIVVAPDLSTAMGLANAYAPEHLCLLLRDPWRAVPLVKHAAGVFVGEHSPEALGDYTAGPSHVMPTGGTARFSSPIHVGDFTKVISLAAANEAALRRLGPATIALAHAEGLGGHAAAIERRLAKGRPATGETAV</sequence>
<dbReference type="PANTHER" id="PTHR21256">
    <property type="entry name" value="HISTIDINOL DEHYDROGENASE HDH"/>
    <property type="match status" value="1"/>
</dbReference>
<dbReference type="GO" id="GO:0000105">
    <property type="term" value="P:L-histidine biosynthetic process"/>
    <property type="evidence" value="ECO:0007669"/>
    <property type="project" value="UniProtKB-UniRule"/>
</dbReference>
<dbReference type="UniPathway" id="UPA00031">
    <property type="reaction ID" value="UER00014"/>
</dbReference>
<feature type="binding site" evidence="5 9">
    <location>
        <position position="276"/>
    </location>
    <ligand>
        <name>substrate</name>
    </ligand>
</feature>
<evidence type="ECO:0000256" key="2">
    <source>
        <dbReference type="ARBA" id="ARBA00022723"/>
    </source>
</evidence>
<dbReference type="InterPro" id="IPR012131">
    <property type="entry name" value="Hstdl_DH"/>
</dbReference>
<protein>
    <recommendedName>
        <fullName evidence="5">Histidinol dehydrogenase</fullName>
        <shortName evidence="5">HDH</shortName>
        <ecNumber evidence="5">1.1.1.23</ecNumber>
    </recommendedName>
</protein>
<dbReference type="Gene3D" id="1.20.5.1300">
    <property type="match status" value="1"/>
</dbReference>
<comment type="function">
    <text evidence="5">Catalyzes the sequential NAD-dependent oxidations of L-histidinol to L-histidinaldehyde and then to L-histidine.</text>
</comment>
<evidence type="ECO:0000256" key="8">
    <source>
        <dbReference type="PIRSR" id="PIRSR000099-2"/>
    </source>
</evidence>
<evidence type="ECO:0000256" key="4">
    <source>
        <dbReference type="ARBA" id="ARBA00023002"/>
    </source>
</evidence>
<feature type="active site" description="Proton acceptor" evidence="5 7">
    <location>
        <position position="342"/>
    </location>
</feature>
<keyword evidence="3 5" id="KW-0862">Zinc</keyword>
<feature type="binding site" evidence="5 9">
    <location>
        <position position="434"/>
    </location>
    <ligand>
        <name>substrate</name>
    </ligand>
</feature>
<feature type="active site" description="Proton acceptor" evidence="5 7">
    <location>
        <position position="341"/>
    </location>
</feature>
<dbReference type="PIRSF" id="PIRSF000099">
    <property type="entry name" value="Histidinol_dh"/>
    <property type="match status" value="1"/>
</dbReference>
<dbReference type="InterPro" id="IPR001692">
    <property type="entry name" value="Histidinol_DH_CS"/>
</dbReference>
<feature type="binding site" evidence="5 9">
    <location>
        <position position="342"/>
    </location>
    <ligand>
        <name>substrate</name>
    </ligand>
</feature>
<keyword evidence="2 5" id="KW-0479">Metal-binding</keyword>
<evidence type="ECO:0000256" key="11">
    <source>
        <dbReference type="RuleBase" id="RU004175"/>
    </source>
</evidence>
<dbReference type="FunFam" id="3.40.50.1980:FF:000001">
    <property type="entry name" value="Histidinol dehydrogenase"/>
    <property type="match status" value="1"/>
</dbReference>
<keyword evidence="5" id="KW-0028">Amino-acid biosynthesis</keyword>
<dbReference type="PROSITE" id="PS00611">
    <property type="entry name" value="HISOL_DEHYDROGENASE"/>
    <property type="match status" value="1"/>
</dbReference>
<feature type="binding site" evidence="5 10">
    <location>
        <position position="273"/>
    </location>
    <ligand>
        <name>Zn(2+)</name>
        <dbReference type="ChEBI" id="CHEBI:29105"/>
    </ligand>
</feature>
<dbReference type="GO" id="GO:0005829">
    <property type="term" value="C:cytosol"/>
    <property type="evidence" value="ECO:0007669"/>
    <property type="project" value="TreeGrafter"/>
</dbReference>
<dbReference type="Pfam" id="PF00815">
    <property type="entry name" value="Histidinol_dh"/>
    <property type="match status" value="1"/>
</dbReference>
<feature type="binding site" evidence="5 9">
    <location>
        <position position="251"/>
    </location>
    <ligand>
        <name>substrate</name>
    </ligand>
</feature>
<evidence type="ECO:0000256" key="6">
    <source>
        <dbReference type="PIRNR" id="PIRNR000099"/>
    </source>
</evidence>